<protein>
    <submittedName>
        <fullName evidence="3">SH2 domain-containing protein</fullName>
    </submittedName>
</protein>
<reference evidence="3" key="1">
    <citation type="submission" date="2016-11" db="UniProtKB">
        <authorList>
            <consortium name="WormBaseParasite"/>
        </authorList>
    </citation>
    <scope>IDENTIFICATION</scope>
</reference>
<dbReference type="InterPro" id="IPR036964">
    <property type="entry name" value="RASGEF_cat_dom_sf"/>
</dbReference>
<feature type="region of interest" description="Disordered" evidence="1">
    <location>
        <begin position="241"/>
        <end position="260"/>
    </location>
</feature>
<organism evidence="2 3">
    <name type="scientific">Steinernema glaseri</name>
    <dbReference type="NCBI Taxonomy" id="37863"/>
    <lineage>
        <taxon>Eukaryota</taxon>
        <taxon>Metazoa</taxon>
        <taxon>Ecdysozoa</taxon>
        <taxon>Nematoda</taxon>
        <taxon>Chromadorea</taxon>
        <taxon>Rhabditida</taxon>
        <taxon>Tylenchina</taxon>
        <taxon>Panagrolaimomorpha</taxon>
        <taxon>Strongyloidoidea</taxon>
        <taxon>Steinernematidae</taxon>
        <taxon>Steinernema</taxon>
    </lineage>
</organism>
<proteinExistence type="predicted"/>
<evidence type="ECO:0000256" key="1">
    <source>
        <dbReference type="SAM" id="MobiDB-lite"/>
    </source>
</evidence>
<dbReference type="Gene3D" id="1.10.840.10">
    <property type="entry name" value="Ras guanine-nucleotide exchange factors catalytic domain"/>
    <property type="match status" value="1"/>
</dbReference>
<dbReference type="AlphaFoldDB" id="A0A1I8AH53"/>
<evidence type="ECO:0000313" key="2">
    <source>
        <dbReference type="Proteomes" id="UP000095287"/>
    </source>
</evidence>
<sequence>MLSCQLCCCCAQSPPTTPSAVANNPQFFESINPLDGFEDSNALEEYLYNQSKKIEPGKEDVKWDFQKPKRSTQTLKSPGIKVPKWQQSALANGAPSSPNVYHRSAPVNLSLEKTLVAEGRPSSSQVSSPVDESPFGIVDIHPGHQPVYIRDAKPGSVVGQRPSLPLRRSVPPPSPGSEAPREMAPPPLHPRRVSPPKTASPSSAPEFPFLLEPSSSPQFRRPAPPKETPRLRWLPEYHQYPLGRAPTEDPSLVDFQRLSP</sequence>
<evidence type="ECO:0000313" key="3">
    <source>
        <dbReference type="WBParaSite" id="L893_g5557.t2"/>
    </source>
</evidence>
<feature type="compositionally biased region" description="Low complexity" evidence="1">
    <location>
        <begin position="121"/>
        <end position="134"/>
    </location>
</feature>
<dbReference type="GO" id="GO:0005085">
    <property type="term" value="F:guanyl-nucleotide exchange factor activity"/>
    <property type="evidence" value="ECO:0007669"/>
    <property type="project" value="InterPro"/>
</dbReference>
<feature type="region of interest" description="Disordered" evidence="1">
    <location>
        <begin position="118"/>
        <end position="233"/>
    </location>
</feature>
<dbReference type="GO" id="GO:0007264">
    <property type="term" value="P:small GTPase-mediated signal transduction"/>
    <property type="evidence" value="ECO:0007669"/>
    <property type="project" value="InterPro"/>
</dbReference>
<keyword evidence="2" id="KW-1185">Reference proteome</keyword>
<name>A0A1I8AH53_9BILA</name>
<dbReference type="Proteomes" id="UP000095287">
    <property type="component" value="Unplaced"/>
</dbReference>
<feature type="compositionally biased region" description="Low complexity" evidence="1">
    <location>
        <begin position="195"/>
        <end position="205"/>
    </location>
</feature>
<accession>A0A1I8AH53</accession>
<dbReference type="WBParaSite" id="L893_g5557.t2">
    <property type="protein sequence ID" value="L893_g5557.t2"/>
    <property type="gene ID" value="L893_g5557"/>
</dbReference>